<reference evidence="1" key="1">
    <citation type="submission" date="2020-04" db="EMBL/GenBank/DDBJ databases">
        <authorList>
            <person name="Chiriac C."/>
            <person name="Salcher M."/>
            <person name="Ghai R."/>
            <person name="Kavagutti S V."/>
        </authorList>
    </citation>
    <scope>NUCLEOTIDE SEQUENCE</scope>
</reference>
<name>A0A6J5NHT1_9CAUD</name>
<gene>
    <name evidence="1" type="ORF">UFOVP658_66</name>
</gene>
<organism evidence="1">
    <name type="scientific">uncultured Caudovirales phage</name>
    <dbReference type="NCBI Taxonomy" id="2100421"/>
    <lineage>
        <taxon>Viruses</taxon>
        <taxon>Duplodnaviria</taxon>
        <taxon>Heunggongvirae</taxon>
        <taxon>Uroviricota</taxon>
        <taxon>Caudoviricetes</taxon>
        <taxon>Peduoviridae</taxon>
        <taxon>Maltschvirus</taxon>
        <taxon>Maltschvirus maltsch</taxon>
    </lineage>
</organism>
<evidence type="ECO:0000313" key="1">
    <source>
        <dbReference type="EMBL" id="CAB4156458.1"/>
    </source>
</evidence>
<dbReference type="EMBL" id="LR796639">
    <property type="protein sequence ID" value="CAB4156458.1"/>
    <property type="molecule type" value="Genomic_DNA"/>
</dbReference>
<accession>A0A6J5NHT1</accession>
<proteinExistence type="predicted"/>
<sequence length="88" mass="10037">MAKVQLSKDEARLAILDYLSRAIWCFFMEEGADIESNTEDLEIAQGMALLITDSMKMEVIEMENEVFTVKIDVSNDPIPFIFGLEKDE</sequence>
<protein>
    <submittedName>
        <fullName evidence="1">Uncharacterized protein</fullName>
    </submittedName>
</protein>